<evidence type="ECO:0000313" key="1">
    <source>
        <dbReference type="EMBL" id="JAA79086.1"/>
    </source>
</evidence>
<protein>
    <submittedName>
        <fullName evidence="1">Uncharacterized protein</fullName>
    </submittedName>
</protein>
<sequence length="86" mass="9903">MCKAVCVFSCSFIRGRSRIPVSTINQIKIIQGKAKLTLLRLRAKWLLTSDTSQDMLTFVACIDWFGRSLSFKIGFILNFIMRFPRP</sequence>
<name>S4NK17_9NEOP</name>
<reference evidence="1" key="2">
    <citation type="submission" date="2013-05" db="EMBL/GenBank/DDBJ databases">
        <authorList>
            <person name="Carter J.-M."/>
            <person name="Baker S.C."/>
            <person name="Pink R."/>
            <person name="Carter D.R.F."/>
            <person name="Collins A."/>
            <person name="Tomlin J."/>
            <person name="Gibbs M."/>
            <person name="Breuker C.J."/>
        </authorList>
    </citation>
    <scope>NUCLEOTIDE SEQUENCE</scope>
    <source>
        <tissue evidence="1">Ovary</tissue>
    </source>
</reference>
<reference evidence="1" key="1">
    <citation type="journal article" date="2013" name="BMC Genomics">
        <title>Unscrambling butterfly oogenesis.</title>
        <authorList>
            <person name="Carter J.M."/>
            <person name="Baker S.C."/>
            <person name="Pink R."/>
            <person name="Carter D.R."/>
            <person name="Collins A."/>
            <person name="Tomlin J."/>
            <person name="Gibbs M."/>
            <person name="Breuker C.J."/>
        </authorList>
    </citation>
    <scope>NUCLEOTIDE SEQUENCE</scope>
    <source>
        <tissue evidence="1">Ovary</tissue>
    </source>
</reference>
<dbReference type="EMBL" id="GAIX01013474">
    <property type="protein sequence ID" value="JAA79086.1"/>
    <property type="molecule type" value="Transcribed_RNA"/>
</dbReference>
<proteinExistence type="predicted"/>
<organism evidence="1">
    <name type="scientific">Pararge aegeria</name>
    <name type="common">speckled wood butterfly</name>
    <dbReference type="NCBI Taxonomy" id="116150"/>
    <lineage>
        <taxon>Eukaryota</taxon>
        <taxon>Metazoa</taxon>
        <taxon>Ecdysozoa</taxon>
        <taxon>Arthropoda</taxon>
        <taxon>Hexapoda</taxon>
        <taxon>Insecta</taxon>
        <taxon>Pterygota</taxon>
        <taxon>Neoptera</taxon>
        <taxon>Endopterygota</taxon>
        <taxon>Lepidoptera</taxon>
        <taxon>Glossata</taxon>
        <taxon>Ditrysia</taxon>
        <taxon>Papilionoidea</taxon>
        <taxon>Nymphalidae</taxon>
        <taxon>Satyrinae</taxon>
        <taxon>Satyrini</taxon>
        <taxon>Parargina</taxon>
        <taxon>Pararge</taxon>
    </lineage>
</organism>
<accession>S4NK17</accession>
<dbReference type="AlphaFoldDB" id="S4NK17"/>